<name>A0A151Y2Z4_9GAMM</name>
<dbReference type="OrthoDB" id="9782229at2"/>
<evidence type="ECO:0000313" key="8">
    <source>
        <dbReference type="EMBL" id="KYQ72386.1"/>
    </source>
</evidence>
<dbReference type="Gene3D" id="3.40.1520.20">
    <property type="match status" value="1"/>
</dbReference>
<dbReference type="InterPro" id="IPR006664">
    <property type="entry name" value="OMP_bac"/>
</dbReference>
<evidence type="ECO:0000256" key="4">
    <source>
        <dbReference type="PROSITE-ProRule" id="PRU00473"/>
    </source>
</evidence>
<dbReference type="PRINTS" id="PR01021">
    <property type="entry name" value="OMPADOMAIN"/>
</dbReference>
<organism evidence="8 9">
    <name type="scientific">Acinetobacter pragensis</name>
    <dbReference type="NCBI Taxonomy" id="1806892"/>
    <lineage>
        <taxon>Bacteria</taxon>
        <taxon>Pseudomonadati</taxon>
        <taxon>Pseudomonadota</taxon>
        <taxon>Gammaproteobacteria</taxon>
        <taxon>Moraxellales</taxon>
        <taxon>Moraxellaceae</taxon>
        <taxon>Acinetobacter</taxon>
    </lineage>
</organism>
<keyword evidence="2 4" id="KW-0472">Membrane</keyword>
<dbReference type="PANTHER" id="PTHR30329">
    <property type="entry name" value="STATOR ELEMENT OF FLAGELLAR MOTOR COMPLEX"/>
    <property type="match status" value="1"/>
</dbReference>
<sequence length="257" mass="27838">MNKNKKMKLFGKVLRTIFPLLICCSAKAQQPVVIEGAVPNEAAKQEILNKAYITYGRENIIDKIRVKMVSAPNGWSGNVSNIITEDLKKVKQGQLAVRGTQVNLTGKITDPNDIQPTAVKLQNLVASGYKVNTQLSADAAEQKIIDAALKNRIIEFESGSAVLAPSGVQILNEMAIALNKVGRKKVKITGHTDSSGDSAKNIVLSQERAAAVKSYLTSKNIAPETMSTEGLGSNKPVAENTTPEGRKKNRRIEFEVL</sequence>
<gene>
    <name evidence="8" type="ORF">AZH43_10645</name>
</gene>
<evidence type="ECO:0000313" key="9">
    <source>
        <dbReference type="Proteomes" id="UP000076276"/>
    </source>
</evidence>
<feature type="domain" description="OmpA-like" evidence="7">
    <location>
        <begin position="143"/>
        <end position="257"/>
    </location>
</feature>
<dbReference type="PANTHER" id="PTHR30329:SF21">
    <property type="entry name" value="LIPOPROTEIN YIAD-RELATED"/>
    <property type="match status" value="1"/>
</dbReference>
<dbReference type="EMBL" id="LUAW01000016">
    <property type="protein sequence ID" value="KYQ72386.1"/>
    <property type="molecule type" value="Genomic_DNA"/>
</dbReference>
<dbReference type="InterPro" id="IPR050330">
    <property type="entry name" value="Bact_OuterMem_StrucFunc"/>
</dbReference>
<evidence type="ECO:0000256" key="2">
    <source>
        <dbReference type="ARBA" id="ARBA00023136"/>
    </source>
</evidence>
<dbReference type="Gene3D" id="3.30.1330.60">
    <property type="entry name" value="OmpA-like domain"/>
    <property type="match status" value="1"/>
</dbReference>
<dbReference type="SUPFAM" id="SSF103088">
    <property type="entry name" value="OmpA-like"/>
    <property type="match status" value="1"/>
</dbReference>
<comment type="caution">
    <text evidence="8">The sequence shown here is derived from an EMBL/GenBank/DDBJ whole genome shotgun (WGS) entry which is preliminary data.</text>
</comment>
<evidence type="ECO:0000256" key="5">
    <source>
        <dbReference type="SAM" id="MobiDB-lite"/>
    </source>
</evidence>
<accession>A0A151Y2Z4</accession>
<dbReference type="RefSeq" id="WP_067668273.1">
    <property type="nucleotide sequence ID" value="NZ_CBCSIK010000010.1"/>
</dbReference>
<dbReference type="InterPro" id="IPR036737">
    <property type="entry name" value="OmpA-like_sf"/>
</dbReference>
<keyword evidence="3" id="KW-0998">Cell outer membrane</keyword>
<dbReference type="CDD" id="cd07185">
    <property type="entry name" value="OmpA_C-like"/>
    <property type="match status" value="1"/>
</dbReference>
<feature type="chain" id="PRO_5007592224" description="OmpA-like domain-containing protein" evidence="6">
    <location>
        <begin position="29"/>
        <end position="257"/>
    </location>
</feature>
<keyword evidence="6" id="KW-0732">Signal</keyword>
<comment type="subcellular location">
    <subcellularLocation>
        <location evidence="1">Cell outer membrane</location>
    </subcellularLocation>
</comment>
<dbReference type="PRINTS" id="PR01023">
    <property type="entry name" value="NAFLGMOTY"/>
</dbReference>
<feature type="signal peptide" evidence="6">
    <location>
        <begin position="1"/>
        <end position="28"/>
    </location>
</feature>
<feature type="region of interest" description="Disordered" evidence="5">
    <location>
        <begin position="225"/>
        <end position="257"/>
    </location>
</feature>
<evidence type="ECO:0000256" key="3">
    <source>
        <dbReference type="ARBA" id="ARBA00023237"/>
    </source>
</evidence>
<evidence type="ECO:0000256" key="6">
    <source>
        <dbReference type="SAM" id="SignalP"/>
    </source>
</evidence>
<evidence type="ECO:0000259" key="7">
    <source>
        <dbReference type="PROSITE" id="PS51123"/>
    </source>
</evidence>
<protein>
    <recommendedName>
        <fullName evidence="7">OmpA-like domain-containing protein</fullName>
    </recommendedName>
</protein>
<dbReference type="InterPro" id="IPR006665">
    <property type="entry name" value="OmpA-like"/>
</dbReference>
<dbReference type="AlphaFoldDB" id="A0A151Y2Z4"/>
<dbReference type="STRING" id="1806892.AZH43_10645"/>
<evidence type="ECO:0000256" key="1">
    <source>
        <dbReference type="ARBA" id="ARBA00004442"/>
    </source>
</evidence>
<dbReference type="Proteomes" id="UP000076276">
    <property type="component" value="Unassembled WGS sequence"/>
</dbReference>
<dbReference type="PROSITE" id="PS51123">
    <property type="entry name" value="OMPA_2"/>
    <property type="match status" value="1"/>
</dbReference>
<dbReference type="Pfam" id="PF00691">
    <property type="entry name" value="OmpA"/>
    <property type="match status" value="1"/>
</dbReference>
<dbReference type="GO" id="GO:0009279">
    <property type="term" value="C:cell outer membrane"/>
    <property type="evidence" value="ECO:0007669"/>
    <property type="project" value="UniProtKB-SubCell"/>
</dbReference>
<proteinExistence type="predicted"/>
<reference evidence="8 9" key="1">
    <citation type="submission" date="2016-03" db="EMBL/GenBank/DDBJ databases">
        <title>Acinetobacter genomospecies 28 strain ANC 4149.</title>
        <authorList>
            <person name="Radolfova-Krizova L."/>
            <person name="Nemec A."/>
        </authorList>
    </citation>
    <scope>NUCLEOTIDE SEQUENCE [LARGE SCALE GENOMIC DNA]</scope>
    <source>
        <strain evidence="8 9">ANC 4149</strain>
    </source>
</reference>
<keyword evidence="9" id="KW-1185">Reference proteome</keyword>